<dbReference type="Proteomes" id="UP001241169">
    <property type="component" value="Unassembled WGS sequence"/>
</dbReference>
<sequence length="27" mass="3090">MAHRPLRCGFGPAPARLWSRPVRTLSR</sequence>
<name>A0ABQ9SL01_9PEZI</name>
<accession>A0ABQ9SL01</accession>
<gene>
    <name evidence="1" type="ORF">CPAR01_08689</name>
</gene>
<comment type="caution">
    <text evidence="1">The sequence shown here is derived from an EMBL/GenBank/DDBJ whole genome shotgun (WGS) entry which is preliminary data.</text>
</comment>
<organism evidence="1 2">
    <name type="scientific">Colletotrichum paranaense</name>
    <dbReference type="NCBI Taxonomy" id="1914294"/>
    <lineage>
        <taxon>Eukaryota</taxon>
        <taxon>Fungi</taxon>
        <taxon>Dikarya</taxon>
        <taxon>Ascomycota</taxon>
        <taxon>Pezizomycotina</taxon>
        <taxon>Sordariomycetes</taxon>
        <taxon>Hypocreomycetidae</taxon>
        <taxon>Glomerellales</taxon>
        <taxon>Glomerellaceae</taxon>
        <taxon>Colletotrichum</taxon>
        <taxon>Colletotrichum acutatum species complex</taxon>
    </lineage>
</organism>
<reference evidence="1 2" key="1">
    <citation type="submission" date="2016-10" db="EMBL/GenBank/DDBJ databases">
        <title>The genome sequence of Colletotrichum fioriniae PJ7.</title>
        <authorList>
            <person name="Baroncelli R."/>
        </authorList>
    </citation>
    <scope>NUCLEOTIDE SEQUENCE [LARGE SCALE GENOMIC DNA]</scope>
    <source>
        <strain evidence="1 2">IMI 384185</strain>
    </source>
</reference>
<dbReference type="EMBL" id="MOPA01000006">
    <property type="protein sequence ID" value="KAK1538576.1"/>
    <property type="molecule type" value="Genomic_DNA"/>
</dbReference>
<proteinExistence type="predicted"/>
<keyword evidence="2" id="KW-1185">Reference proteome</keyword>
<evidence type="ECO:0000313" key="1">
    <source>
        <dbReference type="EMBL" id="KAK1538576.1"/>
    </source>
</evidence>
<protein>
    <submittedName>
        <fullName evidence="1">Uncharacterized protein</fullName>
    </submittedName>
</protein>
<evidence type="ECO:0000313" key="2">
    <source>
        <dbReference type="Proteomes" id="UP001241169"/>
    </source>
</evidence>